<dbReference type="AlphaFoldDB" id="A0AAD9IYU9"/>
<dbReference type="PANTHER" id="PTHR11319:SF35">
    <property type="entry name" value="OUTER MEMBRANE PROTEIN PMPC-RELATED"/>
    <property type="match status" value="1"/>
</dbReference>
<sequence length="1257" mass="140028">MMTVICAACLRIIRFIGERDTEAPISAFRDKSPSENRALGRGHIAYGKTIHVYHESDRAAHSCGASPQSACANLTAALRLAEENDIISLHGDGVTWLCDQGSPEIAVSVRIVADTGSKDVNIGCRTANHVVLVNVTNSRAKVVFENINFHQTFFLVQAGHVVFSQCTLRISKWFTLRSTGPVRLDILDSVWIGELDNDVQCTVDCIPKGYIELHSNEVTLNVVSSRFYQSRVNISVAERANISVIDTLFSSLPDRTTVFGGMYIILQDETQNSTVLVRNSTFENQINTNPIESVMNVFIGTFNLMTGRPYKQGRTSNVVAVIEDSVFRNNERGMTFVGPYRSLNITGSYFADNVPMHAGAGILIFVTPSMPGQQRVLITNCTFDNNAAGMFRPKVVENYKDSFIATGDEVRIHSQCCKGVISLVGKGGAIRLQKGNLTLIGCLFRNNSARLLGGAIFVDREGDLIVESTTFENSDNDVHTIQGDILYSNGIVSIVSARLLALSAYSHTAILRHSGNHWSIEVTDVSIQCPVGYRLRVTNTSAYGITRTGLRRSYKLDQLSYFCTACERNKYSLDFGYLNYSLTYSSFDYDTLRIDGNKPDIAYNGTYIYHDIECQQCPYGGKCQQGIVAVANFWGYIHDNQVKFQHCPKDYCCSSTDCETYNTCAKHREGNVCGQCEDGYSEALFSSACVPEDECDPTWLWPVALASGILYALFLLFQKDMRDLMYLKTIDIKDLPICRRCRSRRQRSKTDGDQSPSAVGLTTGEPTTDGYVNHEQTEMQVFKAVDVDGDTGTELKAANDAFGKPNNNEKVNGLREKIEEDELFDEGISQNERLTEDPDEQQESASQPQVDTGASFLIILFYYFQDAQLLQVKTVFASTENQSQAMVKEILAGLFKFRVEVFQFMDKFCFLSGLTPTFKLLYKVTLVPYVLLQFGVMYLIYKWCCRRRLVVDVPSEECQQKEDEGEPNSGPPPKTFSSRLATGFVLSLLFTYQMLATTSLTLLNCVPVGDISVLYIEGTIVCYQFWQYGVMAYTASCIVPFCLALLIGPGLVKDGLISLSQFFIACILPLPFLIYWFIIRLRLKGKRPKNKPDLLSESQAVIQILQGPFKDAESKFFGPICGAGILIGRRLLLVLLFTFVNDKLIRMLCMMLICFMILLHHVHVLPYKDTRCNLAGTVSAAALVFVGAINLVRAGFEAAEYIPLGPNAVLMTVFEELENALMLWFPAAVMSIVLIALSIKVPLFLASKFMKTEDVST</sequence>
<dbReference type="SUPFAM" id="SSF51126">
    <property type="entry name" value="Pectin lyase-like"/>
    <property type="match status" value="1"/>
</dbReference>
<name>A0AAD9IYU9_9ANNE</name>
<dbReference type="Proteomes" id="UP001208570">
    <property type="component" value="Unassembled WGS sequence"/>
</dbReference>
<comment type="caution">
    <text evidence="3">The sequence shown here is derived from an EMBL/GenBank/DDBJ whole genome shotgun (WGS) entry which is preliminary data.</text>
</comment>
<feature type="transmembrane region" description="Helical" evidence="2">
    <location>
        <begin position="1174"/>
        <end position="1196"/>
    </location>
</feature>
<dbReference type="PANTHER" id="PTHR11319">
    <property type="entry name" value="G PROTEIN-COUPLED RECEPTOR-RELATED"/>
    <property type="match status" value="1"/>
</dbReference>
<evidence type="ECO:0000256" key="2">
    <source>
        <dbReference type="SAM" id="Phobius"/>
    </source>
</evidence>
<keyword evidence="2" id="KW-0812">Transmembrane</keyword>
<keyword evidence="2" id="KW-0472">Membrane</keyword>
<reference evidence="3" key="1">
    <citation type="journal article" date="2023" name="Mol. Biol. Evol.">
        <title>Third-Generation Sequencing Reveals the Adaptive Role of the Epigenome in Three Deep-Sea Polychaetes.</title>
        <authorList>
            <person name="Perez M."/>
            <person name="Aroh O."/>
            <person name="Sun Y."/>
            <person name="Lan Y."/>
            <person name="Juniper S.K."/>
            <person name="Young C.R."/>
            <person name="Angers B."/>
            <person name="Qian P.Y."/>
        </authorList>
    </citation>
    <scope>NUCLEOTIDE SEQUENCE</scope>
    <source>
        <strain evidence="3">P08H-3</strain>
    </source>
</reference>
<organism evidence="3 4">
    <name type="scientific">Paralvinella palmiformis</name>
    <dbReference type="NCBI Taxonomy" id="53620"/>
    <lineage>
        <taxon>Eukaryota</taxon>
        <taxon>Metazoa</taxon>
        <taxon>Spiralia</taxon>
        <taxon>Lophotrochozoa</taxon>
        <taxon>Annelida</taxon>
        <taxon>Polychaeta</taxon>
        <taxon>Sedentaria</taxon>
        <taxon>Canalipalpata</taxon>
        <taxon>Terebellida</taxon>
        <taxon>Terebelliformia</taxon>
        <taxon>Alvinellidae</taxon>
        <taxon>Paralvinella</taxon>
    </lineage>
</organism>
<evidence type="ECO:0000313" key="3">
    <source>
        <dbReference type="EMBL" id="KAK2142873.1"/>
    </source>
</evidence>
<feature type="transmembrane region" description="Helical" evidence="2">
    <location>
        <begin position="1144"/>
        <end position="1162"/>
    </location>
</feature>
<gene>
    <name evidence="3" type="ORF">LSH36_902g01012</name>
</gene>
<feature type="region of interest" description="Disordered" evidence="1">
    <location>
        <begin position="746"/>
        <end position="771"/>
    </location>
</feature>
<feature type="transmembrane region" description="Helical" evidence="2">
    <location>
        <begin position="1116"/>
        <end position="1138"/>
    </location>
</feature>
<accession>A0AAD9IYU9</accession>
<keyword evidence="4" id="KW-1185">Reference proteome</keyword>
<proteinExistence type="predicted"/>
<evidence type="ECO:0000313" key="4">
    <source>
        <dbReference type="Proteomes" id="UP001208570"/>
    </source>
</evidence>
<feature type="transmembrane region" description="Helical" evidence="2">
    <location>
        <begin position="1028"/>
        <end position="1047"/>
    </location>
</feature>
<dbReference type="InterPro" id="IPR011050">
    <property type="entry name" value="Pectin_lyase_fold/virulence"/>
</dbReference>
<keyword evidence="2" id="KW-1133">Transmembrane helix</keyword>
<feature type="transmembrane region" description="Helical" evidence="2">
    <location>
        <begin position="920"/>
        <end position="941"/>
    </location>
</feature>
<protein>
    <submittedName>
        <fullName evidence="3">Uncharacterized protein</fullName>
    </submittedName>
</protein>
<dbReference type="EMBL" id="JAODUP010000902">
    <property type="protein sequence ID" value="KAK2142873.1"/>
    <property type="molecule type" value="Genomic_DNA"/>
</dbReference>
<feature type="transmembrane region" description="Helical" evidence="2">
    <location>
        <begin position="1059"/>
        <end position="1079"/>
    </location>
</feature>
<feature type="transmembrane region" description="Helical" evidence="2">
    <location>
        <begin position="1221"/>
        <end position="1241"/>
    </location>
</feature>
<evidence type="ECO:0000256" key="1">
    <source>
        <dbReference type="SAM" id="MobiDB-lite"/>
    </source>
</evidence>